<dbReference type="CDD" id="cd09232">
    <property type="entry name" value="Snurportin-1_C"/>
    <property type="match status" value="1"/>
</dbReference>
<evidence type="ECO:0000256" key="4">
    <source>
        <dbReference type="ARBA" id="ARBA00007540"/>
    </source>
</evidence>
<dbReference type="SUPFAM" id="SSF56091">
    <property type="entry name" value="DNA ligase/mRNA capping enzyme, catalytic domain"/>
    <property type="match status" value="1"/>
</dbReference>
<evidence type="ECO:0000256" key="9">
    <source>
        <dbReference type="ARBA" id="ARBA00023242"/>
    </source>
</evidence>
<dbReference type="AlphaFoldDB" id="A0A9P0F941"/>
<evidence type="ECO:0000259" key="12">
    <source>
        <dbReference type="Pfam" id="PF21974"/>
    </source>
</evidence>
<feature type="compositionally biased region" description="Basic and acidic residues" evidence="10">
    <location>
        <begin position="52"/>
        <end position="62"/>
    </location>
</feature>
<comment type="function">
    <text evidence="1">Functions as an U snRNP-specific nuclear import adapter. Involved in the trimethylguanosine (m3G)-cap-dependent nuclear import of U snRNPs. Binds specifically to the terminal m3G-cap U snRNAs.</text>
</comment>
<dbReference type="PANTHER" id="PTHR13403">
    <property type="entry name" value="SNURPORTIN1 RNUT1 PROTEIN RNA, U TRANSPORTER 1"/>
    <property type="match status" value="1"/>
</dbReference>
<feature type="compositionally biased region" description="Polar residues" evidence="10">
    <location>
        <begin position="68"/>
        <end position="79"/>
    </location>
</feature>
<feature type="domain" description="Snurportin-1 m3G cap-binding" evidence="12">
    <location>
        <begin position="114"/>
        <end position="300"/>
    </location>
</feature>
<feature type="compositionally biased region" description="Low complexity" evidence="10">
    <location>
        <begin position="401"/>
        <end position="414"/>
    </location>
</feature>
<evidence type="ECO:0000313" key="14">
    <source>
        <dbReference type="Proteomes" id="UP001152759"/>
    </source>
</evidence>
<dbReference type="Pfam" id="PF21974">
    <property type="entry name" value="SPN1_m3Gcap_bd"/>
    <property type="match status" value="1"/>
</dbReference>
<comment type="subcellular location">
    <subcellularLocation>
        <location evidence="3">Cytoplasm</location>
    </subcellularLocation>
    <subcellularLocation>
        <location evidence="2">Nucleus</location>
    </subcellularLocation>
</comment>
<name>A0A9P0F941_BEMTA</name>
<evidence type="ECO:0000313" key="13">
    <source>
        <dbReference type="EMBL" id="CAH0394995.1"/>
    </source>
</evidence>
<feature type="domain" description="Snurportin-1 N-terminal" evidence="11">
    <location>
        <begin position="32"/>
        <end position="65"/>
    </location>
</feature>
<feature type="region of interest" description="Disordered" evidence="10">
    <location>
        <begin position="52"/>
        <end position="80"/>
    </location>
</feature>
<feature type="compositionally biased region" description="Basic and acidic residues" evidence="10">
    <location>
        <begin position="415"/>
        <end position="424"/>
    </location>
</feature>
<dbReference type="InterPro" id="IPR017336">
    <property type="entry name" value="Snurportin-1"/>
</dbReference>
<evidence type="ECO:0000256" key="6">
    <source>
        <dbReference type="ARBA" id="ARBA00022448"/>
    </source>
</evidence>
<protein>
    <recommendedName>
        <fullName evidence="5">Snurportin-1</fullName>
    </recommendedName>
</protein>
<sequence length="424" mass="48325">MDSLLENLENSFKVDDRPNNTDAAHPYFMNFYKCRNDASNQAARRKEFLEAQKKKRTSEHNTFRNILETDSQHNTTKNNLPKEKCQSMEWLPSGKKKIPFKSKTQDSECLKNILMESEWLVDVPDDLDTRWTAVVCPQGKRCILVAKGNGTQAYDKAGRQFMSFPSWLPSGSWAETYSSPGGHKNGQTILDCIYNFDSTSFYVLDVIEWNSHPFLSCETDFRFYWLSSKFDEIIQLSEKSKNNPKSIYLAPRFPAAELPSRMAHFPLVEETNPKVDGILFYHKETHYTSGSTPLVGWLKPFMVPEMLKISVHEAYKADVPPNYLSAVQFIQSSLSNQAQKSKYRTRKDSNQKGIRRGKNRHSSSMDKVESMEEDSASNQDPPVEATSCDTKADLVNRDMISELASCESSSSSTEMHMEDNAGNS</sequence>
<keyword evidence="7" id="KW-0963">Cytoplasm</keyword>
<evidence type="ECO:0000256" key="5">
    <source>
        <dbReference type="ARBA" id="ARBA00016034"/>
    </source>
</evidence>
<keyword evidence="8" id="KW-0694">RNA-binding</keyword>
<dbReference type="PANTHER" id="PTHR13403:SF6">
    <property type="entry name" value="SNURPORTIN-1"/>
    <property type="match status" value="1"/>
</dbReference>
<feature type="region of interest" description="Disordered" evidence="10">
    <location>
        <begin position="337"/>
        <end position="424"/>
    </location>
</feature>
<proteinExistence type="inferred from homology"/>
<feature type="compositionally biased region" description="Basic and acidic residues" evidence="10">
    <location>
        <begin position="390"/>
        <end position="400"/>
    </location>
</feature>
<organism evidence="13 14">
    <name type="scientific">Bemisia tabaci</name>
    <name type="common">Sweetpotato whitefly</name>
    <name type="synonym">Aleurodes tabaci</name>
    <dbReference type="NCBI Taxonomy" id="7038"/>
    <lineage>
        <taxon>Eukaryota</taxon>
        <taxon>Metazoa</taxon>
        <taxon>Ecdysozoa</taxon>
        <taxon>Arthropoda</taxon>
        <taxon>Hexapoda</taxon>
        <taxon>Insecta</taxon>
        <taxon>Pterygota</taxon>
        <taxon>Neoptera</taxon>
        <taxon>Paraneoptera</taxon>
        <taxon>Hemiptera</taxon>
        <taxon>Sternorrhyncha</taxon>
        <taxon>Aleyrodoidea</taxon>
        <taxon>Aleyrodidae</taxon>
        <taxon>Aleyrodinae</taxon>
        <taxon>Bemisia</taxon>
    </lineage>
</organism>
<evidence type="ECO:0000256" key="7">
    <source>
        <dbReference type="ARBA" id="ARBA00022490"/>
    </source>
</evidence>
<evidence type="ECO:0000256" key="2">
    <source>
        <dbReference type="ARBA" id="ARBA00004123"/>
    </source>
</evidence>
<evidence type="ECO:0000256" key="10">
    <source>
        <dbReference type="SAM" id="MobiDB-lite"/>
    </source>
</evidence>
<dbReference type="EMBL" id="OU963869">
    <property type="protein sequence ID" value="CAH0394995.1"/>
    <property type="molecule type" value="Genomic_DNA"/>
</dbReference>
<evidence type="ECO:0000256" key="3">
    <source>
        <dbReference type="ARBA" id="ARBA00004496"/>
    </source>
</evidence>
<dbReference type="GO" id="GO:0003723">
    <property type="term" value="F:RNA binding"/>
    <property type="evidence" value="ECO:0007669"/>
    <property type="project" value="UniProtKB-KW"/>
</dbReference>
<evidence type="ECO:0000256" key="1">
    <source>
        <dbReference type="ARBA" id="ARBA00003975"/>
    </source>
</evidence>
<dbReference type="Proteomes" id="UP001152759">
    <property type="component" value="Chromosome 8"/>
</dbReference>
<dbReference type="Gene3D" id="3.30.470.30">
    <property type="entry name" value="DNA ligase/mRNA capping enzyme"/>
    <property type="match status" value="1"/>
</dbReference>
<evidence type="ECO:0000256" key="8">
    <source>
        <dbReference type="ARBA" id="ARBA00022884"/>
    </source>
</evidence>
<dbReference type="GO" id="GO:0005634">
    <property type="term" value="C:nucleus"/>
    <property type="evidence" value="ECO:0007669"/>
    <property type="project" value="UniProtKB-SubCell"/>
</dbReference>
<keyword evidence="6" id="KW-0813">Transport</keyword>
<gene>
    <name evidence="13" type="ORF">BEMITA_LOCUS13233</name>
</gene>
<accession>A0A9P0F941</accession>
<evidence type="ECO:0000259" key="11">
    <source>
        <dbReference type="Pfam" id="PF11538"/>
    </source>
</evidence>
<reference evidence="13" key="1">
    <citation type="submission" date="2021-12" db="EMBL/GenBank/DDBJ databases">
        <authorList>
            <person name="King R."/>
        </authorList>
    </citation>
    <scope>NUCLEOTIDE SEQUENCE</scope>
</reference>
<dbReference type="GO" id="GO:0061015">
    <property type="term" value="P:snRNA import into nucleus"/>
    <property type="evidence" value="ECO:0007669"/>
    <property type="project" value="InterPro"/>
</dbReference>
<dbReference type="Pfam" id="PF11538">
    <property type="entry name" value="Snurportin1"/>
    <property type="match status" value="1"/>
</dbReference>
<dbReference type="GO" id="GO:0005737">
    <property type="term" value="C:cytoplasm"/>
    <property type="evidence" value="ECO:0007669"/>
    <property type="project" value="UniProtKB-SubCell"/>
</dbReference>
<dbReference type="InterPro" id="IPR024721">
    <property type="entry name" value="Snurportin-1_N"/>
</dbReference>
<keyword evidence="9" id="KW-0539">Nucleus</keyword>
<keyword evidence="14" id="KW-1185">Reference proteome</keyword>
<dbReference type="InterPro" id="IPR047857">
    <property type="entry name" value="Snurportin1_C"/>
</dbReference>
<comment type="similarity">
    <text evidence="4">Belongs to the snurportin family.</text>
</comment>